<dbReference type="InterPro" id="IPR027023">
    <property type="entry name" value="Put_LipoPS_kinase_InaA"/>
</dbReference>
<dbReference type="InterPro" id="IPR011009">
    <property type="entry name" value="Kinase-like_dom_sf"/>
</dbReference>
<gene>
    <name evidence="1" type="ORF">Achr_25840</name>
</gene>
<dbReference type="SUPFAM" id="SSF56112">
    <property type="entry name" value="Protein kinase-like (PK-like)"/>
    <property type="match status" value="1"/>
</dbReference>
<accession>A0A0C4WNB3</accession>
<organism evidence="1 2">
    <name type="scientific">Azotobacter chroococcum NCIMB 8003</name>
    <dbReference type="NCBI Taxonomy" id="1328314"/>
    <lineage>
        <taxon>Bacteria</taxon>
        <taxon>Pseudomonadati</taxon>
        <taxon>Pseudomonadota</taxon>
        <taxon>Gammaproteobacteria</taxon>
        <taxon>Pseudomonadales</taxon>
        <taxon>Pseudomonadaceae</taxon>
        <taxon>Azotobacter</taxon>
    </lineage>
</organism>
<reference evidence="1 2" key="1">
    <citation type="journal article" date="2015" name="PLoS ONE">
        <title>Azotobacter Genomes: The Genome of Azotobacter chroococcum NCIMB 8003 (ATCC 4412).</title>
        <authorList>
            <person name="Robson R.L."/>
            <person name="Jones R."/>
            <person name="Robson R.M."/>
            <person name="Schwartz A."/>
            <person name="Richardson T.H."/>
        </authorList>
    </citation>
    <scope>NUCLEOTIDE SEQUENCE [LARGE SCALE GENOMIC DNA]</scope>
    <source>
        <strain evidence="1 2">NCIMB 8003</strain>
    </source>
</reference>
<dbReference type="Pfam" id="PF06293">
    <property type="entry name" value="Kdo"/>
    <property type="match status" value="1"/>
</dbReference>
<dbReference type="GO" id="GO:0016301">
    <property type="term" value="F:kinase activity"/>
    <property type="evidence" value="ECO:0007669"/>
    <property type="project" value="UniProtKB-KW"/>
</dbReference>
<sequence length="236" mass="27084">MNESIALQPLDSFTETFQCWWNRQGEWVEEPNVRRAGESGVQRLSATSVPLYSKRQTGHLYHSLRYPLGRPTVLREQDALEAVERLGVRVPKIVFCSARKTDGKWQALLVTESLEGFVSLDEWYRGEARQRWGEAVQRQMLEELALTLSRLHQGHWQHGCCYPKHIFVKVEETAGCPRVEIALIDLEKSRQRLRVASASRRDLDQLHRHCPAMSPAEWEFFKSVYDKALAAPAAGA</sequence>
<keyword evidence="1" id="KW-0808">Transferase</keyword>
<dbReference type="RefSeq" id="WP_039804988.1">
    <property type="nucleotide sequence ID" value="NZ_CP010415.1"/>
</dbReference>
<evidence type="ECO:0000313" key="1">
    <source>
        <dbReference type="EMBL" id="AJE22011.1"/>
    </source>
</evidence>
<dbReference type="STRING" id="1328314.Achr_25840"/>
<protein>
    <submittedName>
        <fullName evidence="1">Lipopolysaccharide kinase InaA</fullName>
    </submittedName>
</protein>
<dbReference type="EMBL" id="CP010415">
    <property type="protein sequence ID" value="AJE22011.1"/>
    <property type="molecule type" value="Genomic_DNA"/>
</dbReference>
<dbReference type="PIRSF" id="PIRSF026326">
    <property type="entry name" value="InaA"/>
    <property type="match status" value="1"/>
</dbReference>
<dbReference type="AlphaFoldDB" id="A0A0C4WNB3"/>
<proteinExistence type="predicted"/>
<dbReference type="Proteomes" id="UP000068210">
    <property type="component" value="Chromosome"/>
</dbReference>
<keyword evidence="1" id="KW-0418">Kinase</keyword>
<evidence type="ECO:0000313" key="2">
    <source>
        <dbReference type="Proteomes" id="UP000068210"/>
    </source>
</evidence>
<dbReference type="KEGG" id="acx:Achr_25840"/>
<dbReference type="HOGENOM" id="CLU_094468_0_0_6"/>
<name>A0A0C4WNB3_9GAMM</name>
<keyword evidence="2" id="KW-1185">Reference proteome</keyword>